<name>A0A1S3K9Z2_LINAN</name>
<evidence type="ECO:0000256" key="9">
    <source>
        <dbReference type="ARBA" id="ARBA00023224"/>
    </source>
</evidence>
<dbReference type="Proteomes" id="UP000085678">
    <property type="component" value="Unplaced"/>
</dbReference>
<dbReference type="PRINTS" id="PR01244">
    <property type="entry name" value="PEROPSIN"/>
</dbReference>
<dbReference type="InterPro" id="IPR000276">
    <property type="entry name" value="GPCR_Rhodpsn"/>
</dbReference>
<dbReference type="GO" id="GO:0007601">
    <property type="term" value="P:visual perception"/>
    <property type="evidence" value="ECO:0007669"/>
    <property type="project" value="InterPro"/>
</dbReference>
<keyword evidence="4" id="KW-0297">G-protein coupled receptor</keyword>
<dbReference type="RefSeq" id="XP_013419318.1">
    <property type="nucleotide sequence ID" value="XM_013563864.1"/>
</dbReference>
<feature type="transmembrane region" description="Helical" evidence="10">
    <location>
        <begin position="61"/>
        <end position="86"/>
    </location>
</feature>
<feature type="transmembrane region" description="Helical" evidence="10">
    <location>
        <begin position="139"/>
        <end position="159"/>
    </location>
</feature>
<dbReference type="KEGG" id="lak:106180007"/>
<evidence type="ECO:0000313" key="12">
    <source>
        <dbReference type="Proteomes" id="UP000085678"/>
    </source>
</evidence>
<dbReference type="RefSeq" id="XP_013419317.1">
    <property type="nucleotide sequence ID" value="XM_013563863.1"/>
</dbReference>
<dbReference type="InterPro" id="IPR002962">
    <property type="entry name" value="Peropsin"/>
</dbReference>
<keyword evidence="5 10" id="KW-0472">Membrane</keyword>
<keyword evidence="6" id="KW-1015">Disulfide bond</keyword>
<evidence type="ECO:0000313" key="13">
    <source>
        <dbReference type="RefSeq" id="XP_013419317.1"/>
    </source>
</evidence>
<evidence type="ECO:0000256" key="10">
    <source>
        <dbReference type="SAM" id="Phobius"/>
    </source>
</evidence>
<sequence>MNNCTSNSSSSAVDYASRLLPWQDVVLGVSLTIVDVFALILNGIVFTIFCTLRTKLHRHDLLILNLAISDISLPVFAYPLAIYSLFKHQWSFGNAGCIYYGFISFFAGVYSIGLLTAISISRYMKLCKTSNAELSVCKINCGVLGSVLYSLGCSLPPLFGWGEYGPDPHGTSCSLKWDSRSGGQVSYVATLVVVGYVAPLAIMSACYGCILRKVFAQKRIVNKKSRRLKKMDVMEIRLCKMSAAMGLGFMLAWTPYAIVSFWITFENAPSVPPLLTVISAILAKASHAYNPVIYFLMNRTVRDKIRTLFEMSAPQRQRIELRLSSNETLAYTRENTATCRLHGLLTCRHTSCRMALRTF</sequence>
<dbReference type="STRING" id="7574.A0A1S3K9Z2"/>
<dbReference type="GO" id="GO:0016020">
    <property type="term" value="C:membrane"/>
    <property type="evidence" value="ECO:0007669"/>
    <property type="project" value="UniProtKB-SubCell"/>
</dbReference>
<feature type="transmembrane region" description="Helical" evidence="10">
    <location>
        <begin position="275"/>
        <end position="296"/>
    </location>
</feature>
<dbReference type="GO" id="GO:0004930">
    <property type="term" value="F:G protein-coupled receptor activity"/>
    <property type="evidence" value="ECO:0007669"/>
    <property type="project" value="UniProtKB-KW"/>
</dbReference>
<keyword evidence="9" id="KW-0807">Transducer</keyword>
<reference evidence="13 14" key="1">
    <citation type="submission" date="2025-04" db="UniProtKB">
        <authorList>
            <consortium name="RefSeq"/>
        </authorList>
    </citation>
    <scope>IDENTIFICATION</scope>
    <source>
        <tissue evidence="13 14">Gonads</tissue>
    </source>
</reference>
<evidence type="ECO:0000256" key="6">
    <source>
        <dbReference type="ARBA" id="ARBA00023157"/>
    </source>
</evidence>
<dbReference type="PRINTS" id="PR00237">
    <property type="entry name" value="GPCRRHODOPSN"/>
</dbReference>
<evidence type="ECO:0000313" key="14">
    <source>
        <dbReference type="RefSeq" id="XP_013419318.1"/>
    </source>
</evidence>
<protein>
    <submittedName>
        <fullName evidence="13 14">Visual pigment-like receptor peropsin</fullName>
    </submittedName>
</protein>
<evidence type="ECO:0000256" key="8">
    <source>
        <dbReference type="ARBA" id="ARBA00023180"/>
    </source>
</evidence>
<feature type="transmembrane region" description="Helical" evidence="10">
    <location>
        <begin position="25"/>
        <end position="49"/>
    </location>
</feature>
<feature type="domain" description="G-protein coupled receptors family 1 profile" evidence="11">
    <location>
        <begin position="41"/>
        <end position="294"/>
    </location>
</feature>
<keyword evidence="2 10" id="KW-0812">Transmembrane</keyword>
<dbReference type="FunFam" id="1.20.1070.10:FF:000219">
    <property type="entry name" value="Opsin 5-like 2"/>
    <property type="match status" value="1"/>
</dbReference>
<organism evidence="12 13">
    <name type="scientific">Lingula anatina</name>
    <name type="common">Brachiopod</name>
    <name type="synonym">Lingula unguis</name>
    <dbReference type="NCBI Taxonomy" id="7574"/>
    <lineage>
        <taxon>Eukaryota</taxon>
        <taxon>Metazoa</taxon>
        <taxon>Spiralia</taxon>
        <taxon>Lophotrochozoa</taxon>
        <taxon>Brachiopoda</taxon>
        <taxon>Linguliformea</taxon>
        <taxon>Lingulata</taxon>
        <taxon>Lingulida</taxon>
        <taxon>Linguloidea</taxon>
        <taxon>Lingulidae</taxon>
        <taxon>Lingula</taxon>
    </lineage>
</organism>
<keyword evidence="7" id="KW-0675">Receptor</keyword>
<keyword evidence="3 10" id="KW-1133">Transmembrane helix</keyword>
<dbReference type="SUPFAM" id="SSF81321">
    <property type="entry name" value="Family A G protein-coupled receptor-like"/>
    <property type="match status" value="1"/>
</dbReference>
<keyword evidence="8" id="KW-0325">Glycoprotein</keyword>
<dbReference type="GeneID" id="106180007"/>
<feature type="transmembrane region" description="Helical" evidence="10">
    <location>
        <begin position="236"/>
        <end position="263"/>
    </location>
</feature>
<evidence type="ECO:0000256" key="2">
    <source>
        <dbReference type="ARBA" id="ARBA00022692"/>
    </source>
</evidence>
<gene>
    <name evidence="13 14 15" type="primary">LOC106180007</name>
</gene>
<dbReference type="OrthoDB" id="5564849at2759"/>
<evidence type="ECO:0000256" key="1">
    <source>
        <dbReference type="ARBA" id="ARBA00004141"/>
    </source>
</evidence>
<evidence type="ECO:0000256" key="3">
    <source>
        <dbReference type="ARBA" id="ARBA00022989"/>
    </source>
</evidence>
<evidence type="ECO:0000256" key="7">
    <source>
        <dbReference type="ARBA" id="ARBA00023170"/>
    </source>
</evidence>
<dbReference type="AlphaFoldDB" id="A0A1S3K9Z2"/>
<keyword evidence="12" id="KW-1185">Reference proteome</keyword>
<dbReference type="RefSeq" id="XP_013419319.1">
    <property type="nucleotide sequence ID" value="XM_013563865.1"/>
</dbReference>
<accession>A0A1S3K9Z2</accession>
<feature type="transmembrane region" description="Helical" evidence="10">
    <location>
        <begin position="187"/>
        <end position="215"/>
    </location>
</feature>
<dbReference type="PANTHER" id="PTHR24240">
    <property type="entry name" value="OPSIN"/>
    <property type="match status" value="1"/>
</dbReference>
<evidence type="ECO:0000256" key="4">
    <source>
        <dbReference type="ARBA" id="ARBA00023040"/>
    </source>
</evidence>
<dbReference type="Pfam" id="PF00001">
    <property type="entry name" value="7tm_1"/>
    <property type="match status" value="1"/>
</dbReference>
<evidence type="ECO:0000259" key="11">
    <source>
        <dbReference type="PROSITE" id="PS50262"/>
    </source>
</evidence>
<feature type="transmembrane region" description="Helical" evidence="10">
    <location>
        <begin position="98"/>
        <end position="118"/>
    </location>
</feature>
<dbReference type="Gene3D" id="1.20.1070.10">
    <property type="entry name" value="Rhodopsin 7-helix transmembrane proteins"/>
    <property type="match status" value="1"/>
</dbReference>
<proteinExistence type="predicted"/>
<dbReference type="InterPro" id="IPR017452">
    <property type="entry name" value="GPCR_Rhodpsn_7TM"/>
</dbReference>
<evidence type="ECO:0000256" key="5">
    <source>
        <dbReference type="ARBA" id="ARBA00023136"/>
    </source>
</evidence>
<dbReference type="InterPro" id="IPR050125">
    <property type="entry name" value="GPCR_opsins"/>
</dbReference>
<dbReference type="PROSITE" id="PS50262">
    <property type="entry name" value="G_PROTEIN_RECEP_F1_2"/>
    <property type="match status" value="1"/>
</dbReference>
<comment type="subcellular location">
    <subcellularLocation>
        <location evidence="1">Membrane</location>
        <topology evidence="1">Multi-pass membrane protein</topology>
    </subcellularLocation>
</comment>
<evidence type="ECO:0000313" key="15">
    <source>
        <dbReference type="RefSeq" id="XP_013419319.1"/>
    </source>
</evidence>